<dbReference type="Pfam" id="PF25171">
    <property type="entry name" value="Beta-prop_WDR36-Utp21_1st"/>
    <property type="match status" value="1"/>
</dbReference>
<organism evidence="6 7">
    <name type="scientific">Clunio marinus</name>
    <dbReference type="NCBI Taxonomy" id="568069"/>
    <lineage>
        <taxon>Eukaryota</taxon>
        <taxon>Metazoa</taxon>
        <taxon>Ecdysozoa</taxon>
        <taxon>Arthropoda</taxon>
        <taxon>Hexapoda</taxon>
        <taxon>Insecta</taxon>
        <taxon>Pterygota</taxon>
        <taxon>Neoptera</taxon>
        <taxon>Endopterygota</taxon>
        <taxon>Diptera</taxon>
        <taxon>Nematocera</taxon>
        <taxon>Chironomoidea</taxon>
        <taxon>Chironomidae</taxon>
        <taxon>Clunio</taxon>
    </lineage>
</organism>
<dbReference type="Pfam" id="PF04192">
    <property type="entry name" value="Utp21"/>
    <property type="match status" value="1"/>
</dbReference>
<dbReference type="Gene3D" id="2.130.10.10">
    <property type="entry name" value="YVTN repeat-like/Quinoprotein amine dehydrogenase"/>
    <property type="match status" value="2"/>
</dbReference>
<name>A0A1J1I3Y2_9DIPT</name>
<dbReference type="GO" id="GO:0032040">
    <property type="term" value="C:small-subunit processome"/>
    <property type="evidence" value="ECO:0007669"/>
    <property type="project" value="InterPro"/>
</dbReference>
<dbReference type="GO" id="GO:0034388">
    <property type="term" value="C:Pwp2p-containing subcomplex of 90S preribosome"/>
    <property type="evidence" value="ECO:0007669"/>
    <property type="project" value="TreeGrafter"/>
</dbReference>
<dbReference type="InterPro" id="IPR001680">
    <property type="entry name" value="WD40_rpt"/>
</dbReference>
<dbReference type="InterPro" id="IPR019775">
    <property type="entry name" value="WD40_repeat_CS"/>
</dbReference>
<evidence type="ECO:0000259" key="5">
    <source>
        <dbReference type="Pfam" id="PF25171"/>
    </source>
</evidence>
<evidence type="ECO:0000313" key="7">
    <source>
        <dbReference type="Proteomes" id="UP000183832"/>
    </source>
</evidence>
<sequence>MTIFTISGLHPEEIQCLASDKFLIFSASGKVIYGWRRGNEIKYKYIGHSLKVHIILPFGEHLISIDESSLLKVWNKRDETVYLEIPFDNETFKISAVMHPNTYINKVLIGSEQGNLQLWNVRHGKLIYTYKGFESKVTVLEQAPALDVAGVGLSNGKIILLNLKVDIVLMEFTQEWGTVTGISFRTDGPPLMATSSISGQIAFWNLEEKKVVGTLLAHNDGIFTLKFMPNEPLLLTTSSDNSLKLWIFDKLDGSPRLLRYREGHSASPLCIRYHGAKGDSILSAGEDSSLRIFSTISETLNASLGRASYNRTASKKLNKLEEDHHLMPPITQFTSETTREKHWDSIVALHNGLNVATTWSFDKRKMGDLTLLPQKDKSKKRKDFRVIASSLIMSHCGNFVTVGYSSGDVERFNVQSGLHRASYGTPAHKSEVRGVWMDNLNQIVISGSSDQLVKFWNFKTDTNQSIAAIKMPDSIVMFRGHRESSMLCVTLEDFSIYVIDYDTKSIVRKFIGHSAPITDACFSPDSRWLITASMDCTIRTWDIPSSYLIDQFKMSQPCISMTMSPTGDFLATAHVDFLGVYLWANKTLYEHISIRAVDPESEPQTMELPNLNHFERKNDLISMFDRVKVDDDDGELIENNYKSPLQIDDDLITMSTLVESKWKNLLSLDIIKKRNKPKEAPKKMKNAPFFLPTISGIDFKFNVDGFVEDDENSQIIRKANLENLTTFGIILTKSAETKDYTNAIQHLTNLNPSMIDYEIRSLSPIGGGSISLMTNFLEMIIEMFASNRFFELAQSYLALFLKAHNEDILKSKELVDLLSSVEKASNEGWNKIEDKLFYGIGVVNNLRNF</sequence>
<dbReference type="OrthoDB" id="10250769at2759"/>
<feature type="non-terminal residue" evidence="6">
    <location>
        <position position="849"/>
    </location>
</feature>
<dbReference type="PROSITE" id="PS00678">
    <property type="entry name" value="WD_REPEATS_1"/>
    <property type="match status" value="2"/>
</dbReference>
<dbReference type="Proteomes" id="UP000183832">
    <property type="component" value="Unassembled WGS sequence"/>
</dbReference>
<feature type="domain" description="WDR36/Utp21 N-terminal" evidence="5">
    <location>
        <begin position="1"/>
        <end position="249"/>
    </location>
</feature>
<keyword evidence="2" id="KW-0677">Repeat</keyword>
<dbReference type="FunFam" id="2.130.10.10:FF:000109">
    <property type="entry name" value="WD repeat domain 36"/>
    <property type="match status" value="1"/>
</dbReference>
<dbReference type="InterPro" id="IPR015943">
    <property type="entry name" value="WD40/YVTN_repeat-like_dom_sf"/>
</dbReference>
<keyword evidence="7" id="KW-1185">Reference proteome</keyword>
<feature type="domain" description="WDR36/Utp21 C-terminal" evidence="4">
    <location>
        <begin position="646"/>
        <end position="847"/>
    </location>
</feature>
<dbReference type="InterPro" id="IPR007319">
    <property type="entry name" value="WDR36/Utp21_C"/>
</dbReference>
<dbReference type="SUPFAM" id="SSF50978">
    <property type="entry name" value="WD40 repeat-like"/>
    <property type="match status" value="2"/>
</dbReference>
<dbReference type="PROSITE" id="PS50082">
    <property type="entry name" value="WD_REPEATS_2"/>
    <property type="match status" value="3"/>
</dbReference>
<dbReference type="STRING" id="568069.A0A1J1I3Y2"/>
<dbReference type="SMART" id="SM00320">
    <property type="entry name" value="WD40"/>
    <property type="match status" value="9"/>
</dbReference>
<dbReference type="InterPro" id="IPR036322">
    <property type="entry name" value="WD40_repeat_dom_sf"/>
</dbReference>
<evidence type="ECO:0000256" key="1">
    <source>
        <dbReference type="ARBA" id="ARBA00022574"/>
    </source>
</evidence>
<dbReference type="AlphaFoldDB" id="A0A1J1I3Y2"/>
<evidence type="ECO:0000256" key="2">
    <source>
        <dbReference type="ARBA" id="ARBA00022737"/>
    </source>
</evidence>
<accession>A0A1J1I3Y2</accession>
<dbReference type="PROSITE" id="PS50294">
    <property type="entry name" value="WD_REPEATS_REGION"/>
    <property type="match status" value="3"/>
</dbReference>
<reference evidence="6 7" key="1">
    <citation type="submission" date="2015-04" db="EMBL/GenBank/DDBJ databases">
        <authorList>
            <person name="Syromyatnikov M.Y."/>
            <person name="Popov V.N."/>
        </authorList>
    </citation>
    <scope>NUCLEOTIDE SEQUENCE [LARGE SCALE GENOMIC DNA]</scope>
</reference>
<keyword evidence="1 3" id="KW-0853">WD repeat</keyword>
<dbReference type="InterPro" id="IPR059157">
    <property type="entry name" value="WDR36-Utp21_N"/>
</dbReference>
<feature type="repeat" description="WD" evidence="3">
    <location>
        <begin position="425"/>
        <end position="466"/>
    </location>
</feature>
<dbReference type="Pfam" id="PF25168">
    <property type="entry name" value="Beta-prop_WDR36-Utp21_2nd"/>
    <property type="match status" value="1"/>
</dbReference>
<proteinExistence type="predicted"/>
<dbReference type="GO" id="GO:0006364">
    <property type="term" value="P:rRNA processing"/>
    <property type="evidence" value="ECO:0007669"/>
    <property type="project" value="InterPro"/>
</dbReference>
<feature type="repeat" description="WD" evidence="3">
    <location>
        <begin position="510"/>
        <end position="551"/>
    </location>
</feature>
<evidence type="ECO:0000256" key="3">
    <source>
        <dbReference type="PROSITE-ProRule" id="PRU00221"/>
    </source>
</evidence>
<dbReference type="EMBL" id="CVRI01000040">
    <property type="protein sequence ID" value="CRK95005.1"/>
    <property type="molecule type" value="Genomic_DNA"/>
</dbReference>
<gene>
    <name evidence="6" type="ORF">CLUMA_CG008491</name>
</gene>
<dbReference type="PANTHER" id="PTHR22840:SF12">
    <property type="entry name" value="WD REPEAT-CONTAINING PROTEIN 36"/>
    <property type="match status" value="1"/>
</dbReference>
<protein>
    <submittedName>
        <fullName evidence="6">CLUMA_CG008491, isoform A</fullName>
    </submittedName>
</protein>
<evidence type="ECO:0000259" key="4">
    <source>
        <dbReference type="Pfam" id="PF04192"/>
    </source>
</evidence>
<evidence type="ECO:0000313" key="6">
    <source>
        <dbReference type="EMBL" id="CRK95005.1"/>
    </source>
</evidence>
<feature type="repeat" description="WD" evidence="3">
    <location>
        <begin position="215"/>
        <end position="246"/>
    </location>
</feature>
<dbReference type="PANTHER" id="PTHR22840">
    <property type="entry name" value="WD REPEAT-CONTAINING PROTEIN 36"/>
    <property type="match status" value="1"/>
</dbReference>